<keyword evidence="2" id="KW-1185">Reference proteome</keyword>
<protein>
    <submittedName>
        <fullName evidence="1">Nif11-like leader peptide family natural product</fullName>
    </submittedName>
</protein>
<evidence type="ECO:0000313" key="2">
    <source>
        <dbReference type="Proteomes" id="UP000597867"/>
    </source>
</evidence>
<dbReference type="EMBL" id="JADEWF010000004">
    <property type="protein sequence ID" value="MBE9217668.1"/>
    <property type="molecule type" value="Genomic_DNA"/>
</dbReference>
<organism evidence="1 2">
    <name type="scientific">Dolichospermum flos-aquae LEGE 04289</name>
    <dbReference type="NCBI Taxonomy" id="1828708"/>
    <lineage>
        <taxon>Bacteria</taxon>
        <taxon>Bacillati</taxon>
        <taxon>Cyanobacteriota</taxon>
        <taxon>Cyanophyceae</taxon>
        <taxon>Nostocales</taxon>
        <taxon>Aphanizomenonaceae</taxon>
        <taxon>Dolichospermum</taxon>
    </lineage>
</organism>
<comment type="caution">
    <text evidence="1">The sequence shown here is derived from an EMBL/GenBank/DDBJ whole genome shotgun (WGS) entry which is preliminary data.</text>
</comment>
<name>A0ACC5PX12_DOLFA</name>
<accession>A0ACC5PX12</accession>
<evidence type="ECO:0000313" key="1">
    <source>
        <dbReference type="EMBL" id="MBE9217668.1"/>
    </source>
</evidence>
<sequence length="120" mass="13679">MSLENVKSFYEYLADNEAFRDQIKAAENKEECSRIVKAAGFDFTLEEYEEYTYQLLESANSEDEIQDLSEKELAAVFGGITGKKSRIRPIIRPLYGVVWPPQGKWPPVQAMYGVVIGDTF</sequence>
<reference evidence="1" key="1">
    <citation type="submission" date="2020-10" db="EMBL/GenBank/DDBJ databases">
        <authorList>
            <person name="Castelo-Branco R."/>
            <person name="Eusebio N."/>
            <person name="Adriana R."/>
            <person name="Vieira A."/>
            <person name="Brugerolle De Fraissinette N."/>
            <person name="Rezende De Castro R."/>
            <person name="Schneider M.P."/>
            <person name="Vasconcelos V."/>
            <person name="Leao P.N."/>
        </authorList>
    </citation>
    <scope>NUCLEOTIDE SEQUENCE</scope>
    <source>
        <strain evidence="1">LEGE 04289</strain>
    </source>
</reference>
<gene>
    <name evidence="1" type="ORF">IQ222_02390</name>
</gene>
<proteinExistence type="predicted"/>
<dbReference type="Proteomes" id="UP000597867">
    <property type="component" value="Unassembled WGS sequence"/>
</dbReference>